<dbReference type="Gene3D" id="3.40.50.150">
    <property type="entry name" value="Vaccinia Virus protein VP39"/>
    <property type="match status" value="1"/>
</dbReference>
<name>A0A1W2BM30_9MICO</name>
<dbReference type="AlphaFoldDB" id="A0A1W2BM30"/>
<accession>A0A1W2BM30</accession>
<dbReference type="Proteomes" id="UP000192634">
    <property type="component" value="Unassembled WGS sequence"/>
</dbReference>
<dbReference type="SUPFAM" id="SSF53335">
    <property type="entry name" value="S-adenosyl-L-methionine-dependent methyltransferases"/>
    <property type="match status" value="1"/>
</dbReference>
<evidence type="ECO:0000313" key="2">
    <source>
        <dbReference type="Proteomes" id="UP000192634"/>
    </source>
</evidence>
<dbReference type="InterPro" id="IPR029063">
    <property type="entry name" value="SAM-dependent_MTases_sf"/>
</dbReference>
<gene>
    <name evidence="1" type="ORF">SAMN06296429_108132</name>
</gene>
<sequence>MPHAVSLVTGTAYAAGVVSQRPLGNITRGTTNPNRLRRCDRWLLATHRHRLTKGDPPHLVDLGHGASGVTTLEWADRVRTVRPDVQVTGLEIDPERVATAQAWARPGLDFALGGFEVSLPGDRPVRVLRAFNVLRQYDETQVEGPWRTMLDRLDPLGILVEGTCDELGRLGSWVTLDGDGPRTLTLSWRLRDLGPDRPPSVVAERLPKALIHRNVPGEPVHELLLRLDDAWRRASPFAPYGARQQAVAAWGDVARQVAVVGGADRWRLGELTVPWSEVAPRGGPLAQRW</sequence>
<proteinExistence type="predicted"/>
<organism evidence="1 2">
    <name type="scientific">Janibacter indicus</name>
    <dbReference type="NCBI Taxonomy" id="857417"/>
    <lineage>
        <taxon>Bacteria</taxon>
        <taxon>Bacillati</taxon>
        <taxon>Actinomycetota</taxon>
        <taxon>Actinomycetes</taxon>
        <taxon>Micrococcales</taxon>
        <taxon>Intrasporangiaceae</taxon>
        <taxon>Janibacter</taxon>
    </lineage>
</organism>
<reference evidence="1 2" key="1">
    <citation type="submission" date="2017-04" db="EMBL/GenBank/DDBJ databases">
        <authorList>
            <person name="Afonso C.L."/>
            <person name="Miller P.J."/>
            <person name="Scott M.A."/>
            <person name="Spackman E."/>
            <person name="Goraichik I."/>
            <person name="Dimitrov K.M."/>
            <person name="Suarez D.L."/>
            <person name="Swayne D.E."/>
        </authorList>
    </citation>
    <scope>NUCLEOTIDE SEQUENCE [LARGE SCALE GENOMIC DNA]</scope>
    <source>
        <strain evidence="1 2">CGMCC 1.12511</strain>
    </source>
</reference>
<evidence type="ECO:0000313" key="1">
    <source>
        <dbReference type="EMBL" id="SMC73732.1"/>
    </source>
</evidence>
<protein>
    <recommendedName>
        <fullName evidence="3">Methylase</fullName>
    </recommendedName>
</protein>
<dbReference type="EMBL" id="FWXN01000008">
    <property type="protein sequence ID" value="SMC73732.1"/>
    <property type="molecule type" value="Genomic_DNA"/>
</dbReference>
<evidence type="ECO:0008006" key="3">
    <source>
        <dbReference type="Google" id="ProtNLM"/>
    </source>
</evidence>